<accession>A0A6A6K9X2</accession>
<keyword evidence="3" id="KW-0813">Transport</keyword>
<evidence type="ECO:0000256" key="9">
    <source>
        <dbReference type="ARBA" id="ARBA00023128"/>
    </source>
</evidence>
<evidence type="ECO:0000313" key="13">
    <source>
        <dbReference type="Proteomes" id="UP000467840"/>
    </source>
</evidence>
<dbReference type="EMBL" id="JAAGAX010000018">
    <property type="protein sequence ID" value="KAF2285214.1"/>
    <property type="molecule type" value="Genomic_DNA"/>
</dbReference>
<keyword evidence="9" id="KW-0496">Mitochondrion</keyword>
<protein>
    <submittedName>
        <fullName evidence="12">Uncharacterized protein</fullName>
    </submittedName>
</protein>
<evidence type="ECO:0000256" key="6">
    <source>
        <dbReference type="ARBA" id="ARBA00022927"/>
    </source>
</evidence>
<comment type="caution">
    <text evidence="12">The sequence shown here is derived from an EMBL/GenBank/DDBJ whole genome shotgun (WGS) entry which is preliminary data.</text>
</comment>
<evidence type="ECO:0000256" key="4">
    <source>
        <dbReference type="ARBA" id="ARBA00022692"/>
    </source>
</evidence>
<evidence type="ECO:0000256" key="2">
    <source>
        <dbReference type="ARBA" id="ARBA00008444"/>
    </source>
</evidence>
<evidence type="ECO:0000256" key="11">
    <source>
        <dbReference type="SAM" id="MobiDB-lite"/>
    </source>
</evidence>
<dbReference type="GO" id="GO:0008320">
    <property type="term" value="F:protein transmembrane transporter activity"/>
    <property type="evidence" value="ECO:0007669"/>
    <property type="project" value="TreeGrafter"/>
</dbReference>
<keyword evidence="4" id="KW-0812">Transmembrane</keyword>
<evidence type="ECO:0000313" key="12">
    <source>
        <dbReference type="EMBL" id="KAF2285214.1"/>
    </source>
</evidence>
<feature type="region of interest" description="Disordered" evidence="11">
    <location>
        <begin position="52"/>
        <end position="81"/>
    </location>
</feature>
<dbReference type="PANTHER" id="PTHR10485">
    <property type="entry name" value="MITOCHONDRIAL IMPORT INNER MEMBRANE TRANSLOCASE SUBUNIT TIM-17"/>
    <property type="match status" value="1"/>
</dbReference>
<dbReference type="GO" id="GO:0005744">
    <property type="term" value="C:TIM23 mitochondrial import inner membrane translocase complex"/>
    <property type="evidence" value="ECO:0007669"/>
    <property type="project" value="TreeGrafter"/>
</dbReference>
<dbReference type="Proteomes" id="UP000467840">
    <property type="component" value="Chromosome 12"/>
</dbReference>
<evidence type="ECO:0000256" key="1">
    <source>
        <dbReference type="ARBA" id="ARBA00004448"/>
    </source>
</evidence>
<gene>
    <name evidence="12" type="ORF">GH714_039027</name>
</gene>
<keyword evidence="5" id="KW-0999">Mitochondrion inner membrane</keyword>
<evidence type="ECO:0000256" key="7">
    <source>
        <dbReference type="ARBA" id="ARBA00022989"/>
    </source>
</evidence>
<evidence type="ECO:0000256" key="3">
    <source>
        <dbReference type="ARBA" id="ARBA00022448"/>
    </source>
</evidence>
<evidence type="ECO:0000256" key="5">
    <source>
        <dbReference type="ARBA" id="ARBA00022792"/>
    </source>
</evidence>
<keyword evidence="6" id="KW-0653">Protein transport</keyword>
<keyword evidence="8" id="KW-0811">Translocation</keyword>
<dbReference type="GO" id="GO:0030150">
    <property type="term" value="P:protein import into mitochondrial matrix"/>
    <property type="evidence" value="ECO:0007669"/>
    <property type="project" value="TreeGrafter"/>
</dbReference>
<keyword evidence="7" id="KW-1133">Transmembrane helix</keyword>
<evidence type="ECO:0000256" key="8">
    <source>
        <dbReference type="ARBA" id="ARBA00023010"/>
    </source>
</evidence>
<keyword evidence="10" id="KW-0472">Membrane</keyword>
<comment type="subcellular location">
    <subcellularLocation>
        <location evidence="1">Mitochondrion inner membrane</location>
        <topology evidence="1">Multi-pass membrane protein</topology>
    </subcellularLocation>
</comment>
<sequence length="134" mass="14008">MRQGLAASARSAVFGGILLALIEGAGIMLNKVMSAQQSMPVMIDESVPAMAGGPGFPMGLPGQSQPQPQLVQETASTSGSESGSWFGGFWKLRLDAACGSSLGSNILRTWVFGNMEKRQAVEVRFPSETSTLGT</sequence>
<organism evidence="12 13">
    <name type="scientific">Hevea brasiliensis</name>
    <name type="common">Para rubber tree</name>
    <name type="synonym">Siphonia brasiliensis</name>
    <dbReference type="NCBI Taxonomy" id="3981"/>
    <lineage>
        <taxon>Eukaryota</taxon>
        <taxon>Viridiplantae</taxon>
        <taxon>Streptophyta</taxon>
        <taxon>Embryophyta</taxon>
        <taxon>Tracheophyta</taxon>
        <taxon>Spermatophyta</taxon>
        <taxon>Magnoliopsida</taxon>
        <taxon>eudicotyledons</taxon>
        <taxon>Gunneridae</taxon>
        <taxon>Pentapetalae</taxon>
        <taxon>rosids</taxon>
        <taxon>fabids</taxon>
        <taxon>Malpighiales</taxon>
        <taxon>Euphorbiaceae</taxon>
        <taxon>Crotonoideae</taxon>
        <taxon>Micrandreae</taxon>
        <taxon>Hevea</taxon>
    </lineage>
</organism>
<evidence type="ECO:0000256" key="10">
    <source>
        <dbReference type="ARBA" id="ARBA00023136"/>
    </source>
</evidence>
<name>A0A6A6K9X2_HEVBR</name>
<comment type="similarity">
    <text evidence="2">Belongs to the Tim17/Tim22/Tim23 family.</text>
</comment>
<reference evidence="12 13" key="1">
    <citation type="journal article" date="2020" name="Mol. Plant">
        <title>The Chromosome-Based Rubber Tree Genome Provides New Insights into Spurge Genome Evolution and Rubber Biosynthesis.</title>
        <authorList>
            <person name="Liu J."/>
            <person name="Shi C."/>
            <person name="Shi C.C."/>
            <person name="Li W."/>
            <person name="Zhang Q.J."/>
            <person name="Zhang Y."/>
            <person name="Li K."/>
            <person name="Lu H.F."/>
            <person name="Shi C."/>
            <person name="Zhu S.T."/>
            <person name="Xiao Z.Y."/>
            <person name="Nan H."/>
            <person name="Yue Y."/>
            <person name="Zhu X.G."/>
            <person name="Wu Y."/>
            <person name="Hong X.N."/>
            <person name="Fan G.Y."/>
            <person name="Tong Y."/>
            <person name="Zhang D."/>
            <person name="Mao C.L."/>
            <person name="Liu Y.L."/>
            <person name="Hao S.J."/>
            <person name="Liu W.Q."/>
            <person name="Lv M.Q."/>
            <person name="Zhang H.B."/>
            <person name="Liu Y."/>
            <person name="Hu-Tang G.R."/>
            <person name="Wang J.P."/>
            <person name="Wang J.H."/>
            <person name="Sun Y.H."/>
            <person name="Ni S.B."/>
            <person name="Chen W.B."/>
            <person name="Zhang X.C."/>
            <person name="Jiao Y.N."/>
            <person name="Eichler E.E."/>
            <person name="Li G.H."/>
            <person name="Liu X."/>
            <person name="Gao L.Z."/>
        </authorList>
    </citation>
    <scope>NUCLEOTIDE SEQUENCE [LARGE SCALE GENOMIC DNA]</scope>
    <source>
        <strain evidence="13">cv. GT1</strain>
        <tissue evidence="12">Leaf</tissue>
    </source>
</reference>
<dbReference type="AlphaFoldDB" id="A0A6A6K9X2"/>
<feature type="compositionally biased region" description="Low complexity" evidence="11">
    <location>
        <begin position="57"/>
        <end position="81"/>
    </location>
</feature>
<keyword evidence="13" id="KW-1185">Reference proteome</keyword>
<dbReference type="PANTHER" id="PTHR10485:SF0">
    <property type="entry name" value="AT05822P-RELATED"/>
    <property type="match status" value="1"/>
</dbReference>
<proteinExistence type="inferred from homology"/>